<dbReference type="EMBL" id="JAROCA020000003">
    <property type="protein sequence ID" value="MDY0407035.1"/>
    <property type="molecule type" value="Genomic_DNA"/>
</dbReference>
<keyword evidence="2" id="KW-1185">Reference proteome</keyword>
<dbReference type="Proteomes" id="UP001228376">
    <property type="component" value="Unassembled WGS sequence"/>
</dbReference>
<dbReference type="Gene3D" id="3.40.800.10">
    <property type="entry name" value="Ureohydrolase domain"/>
    <property type="match status" value="1"/>
</dbReference>
<proteinExistence type="predicted"/>
<dbReference type="SUPFAM" id="SSF52768">
    <property type="entry name" value="Arginase/deacetylase"/>
    <property type="match status" value="1"/>
</dbReference>
<accession>A0ABU5CNJ7</accession>
<evidence type="ECO:0000313" key="1">
    <source>
        <dbReference type="EMBL" id="MDY0407035.1"/>
    </source>
</evidence>
<comment type="caution">
    <text evidence="1">The sequence shown here is derived from an EMBL/GenBank/DDBJ whole genome shotgun (WGS) entry which is preliminary data.</text>
</comment>
<dbReference type="InterPro" id="IPR023696">
    <property type="entry name" value="Ureohydrolase_dom_sf"/>
</dbReference>
<sequence length="140" mass="15956">MQKVVLIGVNEQWQQQIPHEFLHKLSIFPKTTSIPIASVRQAIPTKNIYISLDKDVLALSEARTNWDQGTMLLNEVLSIIEVLAKESHLLGMDVCGEFPFTPQTAERTKTKIALRKNNFANSRILKAYKEIHTYHLSAQN</sequence>
<organism evidence="1 2">
    <name type="scientific">Tigheibacillus jepli</name>
    <dbReference type="NCBI Taxonomy" id="3035914"/>
    <lineage>
        <taxon>Bacteria</taxon>
        <taxon>Bacillati</taxon>
        <taxon>Bacillota</taxon>
        <taxon>Bacilli</taxon>
        <taxon>Bacillales</taxon>
        <taxon>Bacillaceae</taxon>
        <taxon>Tigheibacillus</taxon>
    </lineage>
</organism>
<protein>
    <submittedName>
        <fullName evidence="1">Uncharacterized protein</fullName>
    </submittedName>
</protein>
<evidence type="ECO:0000313" key="2">
    <source>
        <dbReference type="Proteomes" id="UP001228376"/>
    </source>
</evidence>
<reference evidence="1 2" key="1">
    <citation type="submission" date="2023-10" db="EMBL/GenBank/DDBJ databases">
        <title>179-bfca-hs.</title>
        <authorList>
            <person name="Miliotis G."/>
            <person name="Sengupta P."/>
            <person name="Hameed A."/>
            <person name="Chuvochina M."/>
            <person name="Mcdonagh F."/>
            <person name="Simpson A.C."/>
            <person name="Singh N.K."/>
            <person name="Rekha P.D."/>
            <person name="Raman K."/>
            <person name="Hugenholtz P."/>
            <person name="Venkateswaran K."/>
        </authorList>
    </citation>
    <scope>NUCLEOTIDE SEQUENCE [LARGE SCALE GENOMIC DNA]</scope>
    <source>
        <strain evidence="1 2">179-BFC-A-HS</strain>
    </source>
</reference>
<name>A0ABU5CNJ7_9BACI</name>
<dbReference type="RefSeq" id="WP_320385136.1">
    <property type="nucleotide sequence ID" value="NZ_JAROCA020000003.1"/>
</dbReference>
<gene>
    <name evidence="1" type="ORF">P5G51_018325</name>
</gene>